<dbReference type="STRING" id="329046.A0A1Y2BTZ4"/>
<protein>
    <submittedName>
        <fullName evidence="5">L domain-like protein</fullName>
    </submittedName>
</protein>
<dbReference type="OrthoDB" id="2113383at2759"/>
<gene>
    <name evidence="5" type="ORF">BCR33DRAFT_447451</name>
</gene>
<keyword evidence="3" id="KW-0732">Signal</keyword>
<dbReference type="GO" id="GO:0046872">
    <property type="term" value="F:metal ion binding"/>
    <property type="evidence" value="ECO:0007669"/>
    <property type="project" value="InterPro"/>
</dbReference>
<keyword evidence="6" id="KW-1185">Reference proteome</keyword>
<evidence type="ECO:0000313" key="5">
    <source>
        <dbReference type="EMBL" id="ORY37595.1"/>
    </source>
</evidence>
<sequence>MIGTLNTQSAAEEGFIKQQVLAFTDRRQLFVAVHTLDAADPRVLASKQSLDRIFNYLDSSLADVTVVELKSRMNADTLTFTLNPGMDQDAVQILHLADTFSGFLAQEFEVFQNLRVINISRSKINGSIPSWSFNHLNFLNLPSNNLSGNLPDFSRMTSLTHLNLANNALTGTIDGVSVLTNLVHLNLSYNKITGGVKLEHLSNALEVIDLSHNALVGGIPDLSALGNLKGLCLNNNNLNGPFPILPTSVLKVWLQFNALDGSLPDFVNFNNLQELCLNNNRFGGFLNLRFPQSLAVLDLYGNQFKVRFDPTVSSQPYKLAYAHFDESTPKYLLSKSNGFLPADLVSTMNPPVHGITGIDRWTDVVRRLPDLLKEPVTLRTEIAQLPSLVDFLNNHTNVYSLFRVSCMASNLCHVYFYHGNPGKLQPPTSIKKTWLRARELLGWTVEAVENLPTDNAPYLSYIDFIVVNFKFKVQVPNTMAPLEVLKNPRNLRVYVPTAPCLPSPQEPNAVEASSPEDMFYMSQLSMLAVMADLPFLLADLQRSAPDMLSPNPAKQAGAFKHIAKSLKTVLDIVRKVTETFELITMHEGTSDHVSSLFFGRMFASTAILAPFVRNPETGQYDKARTASGHGILTPGPGGQASPFFCLMDYFLNRKSYNTHLGHHTDLHLNSYPADWINFLKALRSPHINGFYHFDEYLRVLDATIPAHFQVLDLFNSILESYAGESGFLGRHLLKLHGYLTGMFRTGREGTIGDAKAGSVLNRTEDMLYSMIETSRLERFEYMLPMFGRSADVRLIDEVGSGSGVWNIQLEAPLRCHDNPHSGGHIMVTPKNVELPLLERLTSIAGTNQIVQKLCQSVEWKRHLEMRRAEGTLQSILTFGDCRALLEKAQESDEILLKFLSKVVPLRPRTYSLARATPRLSMVIRKQEHGVAYKMFQEMSQNVLGSVPVAFPTTPLRLLPDVFSPGLPPLVIFAAGTGISPFADIIGDYRGSRDILFVWLSNTCRTQVDSLGARLGNTARGLGGSNFQSLVVCTARHHEPVVTESDVRFEQFHEEI</sequence>
<dbReference type="Gene3D" id="3.80.10.10">
    <property type="entry name" value="Ribonuclease Inhibitor"/>
    <property type="match status" value="2"/>
</dbReference>
<name>A0A1Y2BTZ4_9FUNG</name>
<comment type="subcellular location">
    <subcellularLocation>
        <location evidence="1">Membrane</location>
        <topology evidence="1">Single-pass membrane protein</topology>
    </subcellularLocation>
</comment>
<organism evidence="5 6">
    <name type="scientific">Rhizoclosmatium globosum</name>
    <dbReference type="NCBI Taxonomy" id="329046"/>
    <lineage>
        <taxon>Eukaryota</taxon>
        <taxon>Fungi</taxon>
        <taxon>Fungi incertae sedis</taxon>
        <taxon>Chytridiomycota</taxon>
        <taxon>Chytridiomycota incertae sedis</taxon>
        <taxon>Chytridiomycetes</taxon>
        <taxon>Chytridiales</taxon>
        <taxon>Chytriomycetaceae</taxon>
        <taxon>Rhizoclosmatium</taxon>
    </lineage>
</organism>
<dbReference type="InterPro" id="IPR001611">
    <property type="entry name" value="Leu-rich_rpt"/>
</dbReference>
<evidence type="ECO:0000256" key="3">
    <source>
        <dbReference type="ARBA" id="ARBA00022729"/>
    </source>
</evidence>
<keyword evidence="4" id="KW-0677">Repeat</keyword>
<evidence type="ECO:0000313" key="6">
    <source>
        <dbReference type="Proteomes" id="UP000193642"/>
    </source>
</evidence>
<comment type="caution">
    <text evidence="5">The sequence shown here is derived from an EMBL/GenBank/DDBJ whole genome shotgun (WGS) entry which is preliminary data.</text>
</comment>
<keyword evidence="2" id="KW-0433">Leucine-rich repeat</keyword>
<dbReference type="Pfam" id="PF12799">
    <property type="entry name" value="LRR_4"/>
    <property type="match status" value="1"/>
</dbReference>
<dbReference type="SUPFAM" id="SSF140959">
    <property type="entry name" value="Indolic compounds 2,3-dioxygenase-like"/>
    <property type="match status" value="1"/>
</dbReference>
<evidence type="ECO:0000256" key="2">
    <source>
        <dbReference type="ARBA" id="ARBA00022614"/>
    </source>
</evidence>
<dbReference type="AlphaFoldDB" id="A0A1Y2BTZ4"/>
<dbReference type="InterPro" id="IPR032675">
    <property type="entry name" value="LRR_dom_sf"/>
</dbReference>
<dbReference type="SUPFAM" id="SSF52058">
    <property type="entry name" value="L domain-like"/>
    <property type="match status" value="1"/>
</dbReference>
<dbReference type="GO" id="GO:0020037">
    <property type="term" value="F:heme binding"/>
    <property type="evidence" value="ECO:0007669"/>
    <property type="project" value="InterPro"/>
</dbReference>
<dbReference type="PANTHER" id="PTHR48053">
    <property type="entry name" value="LEUCINE RICH REPEAT FAMILY PROTEIN, EXPRESSED"/>
    <property type="match status" value="1"/>
</dbReference>
<dbReference type="Proteomes" id="UP000193642">
    <property type="component" value="Unassembled WGS sequence"/>
</dbReference>
<dbReference type="InterPro" id="IPR037217">
    <property type="entry name" value="Trp/Indoleamine_2_3_dOase-like"/>
</dbReference>
<accession>A0A1Y2BTZ4</accession>
<dbReference type="InterPro" id="IPR025875">
    <property type="entry name" value="Leu-rich_rpt_4"/>
</dbReference>
<proteinExistence type="predicted"/>
<dbReference type="PROSITE" id="PS51450">
    <property type="entry name" value="LRR"/>
    <property type="match status" value="2"/>
</dbReference>
<dbReference type="InterPro" id="IPR051716">
    <property type="entry name" value="Plant_RL_S/T_kinase"/>
</dbReference>
<dbReference type="EMBL" id="MCGO01000049">
    <property type="protein sequence ID" value="ORY37595.1"/>
    <property type="molecule type" value="Genomic_DNA"/>
</dbReference>
<evidence type="ECO:0000256" key="4">
    <source>
        <dbReference type="ARBA" id="ARBA00022737"/>
    </source>
</evidence>
<dbReference type="GO" id="GO:0016020">
    <property type="term" value="C:membrane"/>
    <property type="evidence" value="ECO:0007669"/>
    <property type="project" value="UniProtKB-SubCell"/>
</dbReference>
<evidence type="ECO:0000256" key="1">
    <source>
        <dbReference type="ARBA" id="ARBA00004167"/>
    </source>
</evidence>
<dbReference type="PANTHER" id="PTHR48053:SF71">
    <property type="entry name" value="LEUCINE RICH REPEAT FAMILY PROTEIN, EXPRESSED"/>
    <property type="match status" value="1"/>
</dbReference>
<reference evidence="5 6" key="1">
    <citation type="submission" date="2016-07" db="EMBL/GenBank/DDBJ databases">
        <title>Pervasive Adenine N6-methylation of Active Genes in Fungi.</title>
        <authorList>
            <consortium name="DOE Joint Genome Institute"/>
            <person name="Mondo S.J."/>
            <person name="Dannebaum R.O."/>
            <person name="Kuo R.C."/>
            <person name="Labutti K."/>
            <person name="Haridas S."/>
            <person name="Kuo A."/>
            <person name="Salamov A."/>
            <person name="Ahrendt S.R."/>
            <person name="Lipzen A."/>
            <person name="Sullivan W."/>
            <person name="Andreopoulos W.B."/>
            <person name="Clum A."/>
            <person name="Lindquist E."/>
            <person name="Daum C."/>
            <person name="Ramamoorthy G.K."/>
            <person name="Gryganskyi A."/>
            <person name="Culley D."/>
            <person name="Magnuson J.K."/>
            <person name="James T.Y."/>
            <person name="O'Malley M.A."/>
            <person name="Stajich J.E."/>
            <person name="Spatafora J.W."/>
            <person name="Visel A."/>
            <person name="Grigoriev I.V."/>
        </authorList>
    </citation>
    <scope>NUCLEOTIDE SEQUENCE [LARGE SCALE GENOMIC DNA]</scope>
    <source>
        <strain evidence="5 6">JEL800</strain>
    </source>
</reference>
<dbReference type="GO" id="GO:0019441">
    <property type="term" value="P:L-tryptophan catabolic process to kynurenine"/>
    <property type="evidence" value="ECO:0007669"/>
    <property type="project" value="InterPro"/>
</dbReference>